<name>A0AAN8WJ07_HALRR</name>
<feature type="signal peptide" evidence="3">
    <location>
        <begin position="1"/>
        <end position="20"/>
    </location>
</feature>
<dbReference type="Proteomes" id="UP001381693">
    <property type="component" value="Unassembled WGS sequence"/>
</dbReference>
<keyword evidence="2" id="KW-1133">Transmembrane helix</keyword>
<feature type="chain" id="PRO_5042991423" evidence="3">
    <location>
        <begin position="21"/>
        <end position="205"/>
    </location>
</feature>
<evidence type="ECO:0000313" key="5">
    <source>
        <dbReference type="Proteomes" id="UP001381693"/>
    </source>
</evidence>
<feature type="compositionally biased region" description="Low complexity" evidence="1">
    <location>
        <begin position="87"/>
        <end position="98"/>
    </location>
</feature>
<protein>
    <submittedName>
        <fullName evidence="4">Uncharacterized protein</fullName>
    </submittedName>
</protein>
<feature type="compositionally biased region" description="Polar residues" evidence="1">
    <location>
        <begin position="99"/>
        <end position="113"/>
    </location>
</feature>
<sequence>MKSLLCLTLLLLCIVGAAIGATELKTQYPQQQQKQLTEDQNQQQQMLENQQQQYNEQGEFIYRQQLYNPSQQQHLYDRLQRQQQHYAQQLQRHQQQTQNAWSNSRSGTQQAKPSKSLAPRFFEFIATPRIDGSWNLTYGGKIIIGTLLSLALIYIGLFIYGYFTGNPTFAIANAAGRSDPVEHLVDIYQIAQRVYNAIEKYQHDE</sequence>
<organism evidence="4 5">
    <name type="scientific">Halocaridina rubra</name>
    <name type="common">Hawaiian red shrimp</name>
    <dbReference type="NCBI Taxonomy" id="373956"/>
    <lineage>
        <taxon>Eukaryota</taxon>
        <taxon>Metazoa</taxon>
        <taxon>Ecdysozoa</taxon>
        <taxon>Arthropoda</taxon>
        <taxon>Crustacea</taxon>
        <taxon>Multicrustacea</taxon>
        <taxon>Malacostraca</taxon>
        <taxon>Eumalacostraca</taxon>
        <taxon>Eucarida</taxon>
        <taxon>Decapoda</taxon>
        <taxon>Pleocyemata</taxon>
        <taxon>Caridea</taxon>
        <taxon>Atyoidea</taxon>
        <taxon>Atyidae</taxon>
        <taxon>Halocaridina</taxon>
    </lineage>
</organism>
<accession>A0AAN8WJ07</accession>
<gene>
    <name evidence="4" type="ORF">SK128_006040</name>
</gene>
<reference evidence="4 5" key="1">
    <citation type="submission" date="2023-11" db="EMBL/GenBank/DDBJ databases">
        <title>Halocaridina rubra genome assembly.</title>
        <authorList>
            <person name="Smith C."/>
        </authorList>
    </citation>
    <scope>NUCLEOTIDE SEQUENCE [LARGE SCALE GENOMIC DNA]</scope>
    <source>
        <strain evidence="4">EP-1</strain>
        <tissue evidence="4">Whole</tissue>
    </source>
</reference>
<keyword evidence="2" id="KW-0472">Membrane</keyword>
<proteinExistence type="predicted"/>
<evidence type="ECO:0000256" key="3">
    <source>
        <dbReference type="SAM" id="SignalP"/>
    </source>
</evidence>
<evidence type="ECO:0000256" key="1">
    <source>
        <dbReference type="SAM" id="MobiDB-lite"/>
    </source>
</evidence>
<keyword evidence="5" id="KW-1185">Reference proteome</keyword>
<comment type="caution">
    <text evidence="4">The sequence shown here is derived from an EMBL/GenBank/DDBJ whole genome shotgun (WGS) entry which is preliminary data.</text>
</comment>
<keyword evidence="2" id="KW-0812">Transmembrane</keyword>
<feature type="region of interest" description="Disordered" evidence="1">
    <location>
        <begin position="87"/>
        <end position="115"/>
    </location>
</feature>
<feature type="transmembrane region" description="Helical" evidence="2">
    <location>
        <begin position="142"/>
        <end position="163"/>
    </location>
</feature>
<dbReference type="AlphaFoldDB" id="A0AAN8WJ07"/>
<keyword evidence="3" id="KW-0732">Signal</keyword>
<evidence type="ECO:0000256" key="2">
    <source>
        <dbReference type="SAM" id="Phobius"/>
    </source>
</evidence>
<evidence type="ECO:0000313" key="4">
    <source>
        <dbReference type="EMBL" id="KAK7063013.1"/>
    </source>
</evidence>
<dbReference type="EMBL" id="JAXCGZ010020975">
    <property type="protein sequence ID" value="KAK7063013.1"/>
    <property type="molecule type" value="Genomic_DNA"/>
</dbReference>